<proteinExistence type="inferred from homology"/>
<keyword evidence="4" id="KW-0539">Nucleus</keyword>
<dbReference type="EMBL" id="KE525404">
    <property type="protein sequence ID" value="KFB52738.1"/>
    <property type="molecule type" value="Genomic_DNA"/>
</dbReference>
<dbReference type="Proteomes" id="UP000030765">
    <property type="component" value="Unassembled WGS sequence"/>
</dbReference>
<dbReference type="InterPro" id="IPR010301">
    <property type="entry name" value="RRP1"/>
</dbReference>
<comment type="subcellular location">
    <subcellularLocation>
        <location evidence="1">Nucleus</location>
    </subcellularLocation>
</comment>
<feature type="compositionally biased region" description="Basic and acidic residues" evidence="5">
    <location>
        <begin position="500"/>
        <end position="509"/>
    </location>
</feature>
<evidence type="ECO:0000256" key="3">
    <source>
        <dbReference type="ARBA" id="ARBA00022552"/>
    </source>
</evidence>
<sequence length="754" mass="84891">MVVKETNGGEPMASSKSTSGNTKAAQTSEDKAVIVGQEIRFARALAGNDPKLRSQVLKNLKTWLTTRSQSTFAFSDEDFMRLWKGLFYCMWMSDKPLVQEELAESVGTLVRCFDENVPVALQFYKAFMKTMGLEWFGIDRWRMDKFMMFVRRVTRQMLFVLHGSEWQMEHVKLLAQIIDTTILNQEVCPFGLTNHFNDLILEEIAKVSDGMVPKEAVTQIVEPYVRYMLKNDDSTLIGGIVKNIFYALMQQSDLGQMYEEKFELWKKTNFVTGDIDSVQFNVEYVDGEEEAADGEALDEDEVDDDEEEGEGEGKKEKKGKGVLKQANGDAEEDGENADENDEDVDNEEEDDEDKEKVYDPRAGRVSVEIPQIDFDAQEIISLFDKHRFKPYATSRGKKSATLLVRKLTKFTAGVYPLGIKHVPSIHPKDYAVDIDAQAKELDEFRQKLYADKQKSFKELKREKRLKRKLFNEQKRAAMNAAAAESEQPNGGTEQEAESDASERPAEKKSSAMKKAKLRKLSPAAMKKQLKLDELRRKKQAKLLLLKERLKGLKKSKPPATNGTAVPAEDEPLSADSSVKQPKPPQSTGKKGFTEEVTVKKQHSPKDKKVTKNTGDKPFQTADEWSEPLKEGEEEYFIPSRKLKTKQTPTKTSTSTVSAAPTPVKLSAGSKQSLKRTPPSAGASSDTDPLTPARKRVKIALNKNVAQDLVEHIQQVKSSPQLPFDSARKPSKSLLKPNLIPSPINPFYKKKIGLK</sequence>
<feature type="compositionally biased region" description="Low complexity" evidence="5">
    <location>
        <begin position="645"/>
        <end position="663"/>
    </location>
</feature>
<evidence type="ECO:0000256" key="1">
    <source>
        <dbReference type="ARBA" id="ARBA00004123"/>
    </source>
</evidence>
<dbReference type="PANTHER" id="PTHR13026:SF0">
    <property type="entry name" value="RIBOSOMAL RNA PROCESSING 1B"/>
    <property type="match status" value="1"/>
</dbReference>
<evidence type="ECO:0008006" key="9">
    <source>
        <dbReference type="Google" id="ProtNLM"/>
    </source>
</evidence>
<keyword evidence="3" id="KW-0698">rRNA processing</keyword>
<evidence type="ECO:0000256" key="4">
    <source>
        <dbReference type="ARBA" id="ARBA00023242"/>
    </source>
</evidence>
<dbReference type="GO" id="GO:0005634">
    <property type="term" value="C:nucleus"/>
    <property type="evidence" value="ECO:0007669"/>
    <property type="project" value="UniProtKB-SubCell"/>
</dbReference>
<dbReference type="AlphaFoldDB" id="A0A084WR94"/>
<evidence type="ECO:0000313" key="7">
    <source>
        <dbReference type="EnsemblMetazoa" id="ASIC021000-PA"/>
    </source>
</evidence>
<dbReference type="VEuPathDB" id="VectorBase:ASIS001145"/>
<dbReference type="OMA" id="PKSDYYR"/>
<dbReference type="GO" id="GO:0030688">
    <property type="term" value="C:preribosome, small subunit precursor"/>
    <property type="evidence" value="ECO:0007669"/>
    <property type="project" value="InterPro"/>
</dbReference>
<dbReference type="OrthoDB" id="2019504at2759"/>
<feature type="region of interest" description="Disordered" evidence="5">
    <location>
        <begin position="1"/>
        <end position="28"/>
    </location>
</feature>
<feature type="compositionally biased region" description="Basic residues" evidence="5">
    <location>
        <begin position="510"/>
        <end position="519"/>
    </location>
</feature>
<gene>
    <name evidence="6" type="ORF">ZHAS_00021000</name>
</gene>
<dbReference type="VEuPathDB" id="VectorBase:ASIC021000"/>
<evidence type="ECO:0000313" key="8">
    <source>
        <dbReference type="Proteomes" id="UP000030765"/>
    </source>
</evidence>
<feature type="region of interest" description="Disordered" evidence="5">
    <location>
        <begin position="470"/>
        <end position="533"/>
    </location>
</feature>
<organism evidence="6">
    <name type="scientific">Anopheles sinensis</name>
    <name type="common">Mosquito</name>
    <dbReference type="NCBI Taxonomy" id="74873"/>
    <lineage>
        <taxon>Eukaryota</taxon>
        <taxon>Metazoa</taxon>
        <taxon>Ecdysozoa</taxon>
        <taxon>Arthropoda</taxon>
        <taxon>Hexapoda</taxon>
        <taxon>Insecta</taxon>
        <taxon>Pterygota</taxon>
        <taxon>Neoptera</taxon>
        <taxon>Endopterygota</taxon>
        <taxon>Diptera</taxon>
        <taxon>Nematocera</taxon>
        <taxon>Culicoidea</taxon>
        <taxon>Culicidae</taxon>
        <taxon>Anophelinae</taxon>
        <taxon>Anopheles</taxon>
    </lineage>
</organism>
<feature type="compositionally biased region" description="Acidic residues" evidence="5">
    <location>
        <begin position="288"/>
        <end position="310"/>
    </location>
</feature>
<feature type="compositionally biased region" description="Acidic residues" evidence="5">
    <location>
        <begin position="329"/>
        <end position="353"/>
    </location>
</feature>
<keyword evidence="8" id="KW-1185">Reference proteome</keyword>
<reference evidence="6 8" key="1">
    <citation type="journal article" date="2014" name="BMC Genomics">
        <title>Genome sequence of Anopheles sinensis provides insight into genetics basis of mosquito competence for malaria parasites.</title>
        <authorList>
            <person name="Zhou D."/>
            <person name="Zhang D."/>
            <person name="Ding G."/>
            <person name="Shi L."/>
            <person name="Hou Q."/>
            <person name="Ye Y."/>
            <person name="Xu Y."/>
            <person name="Zhou H."/>
            <person name="Xiong C."/>
            <person name="Li S."/>
            <person name="Yu J."/>
            <person name="Hong S."/>
            <person name="Yu X."/>
            <person name="Zou P."/>
            <person name="Chen C."/>
            <person name="Chang X."/>
            <person name="Wang W."/>
            <person name="Lv Y."/>
            <person name="Sun Y."/>
            <person name="Ma L."/>
            <person name="Shen B."/>
            <person name="Zhu C."/>
        </authorList>
    </citation>
    <scope>NUCLEOTIDE SEQUENCE [LARGE SCALE GENOMIC DNA]</scope>
</reference>
<accession>A0A084WR94</accession>
<evidence type="ECO:0000256" key="2">
    <source>
        <dbReference type="ARBA" id="ARBA00006374"/>
    </source>
</evidence>
<dbReference type="Pfam" id="PF05997">
    <property type="entry name" value="Nop52"/>
    <property type="match status" value="1"/>
</dbReference>
<dbReference type="STRING" id="74873.A0A084WR94"/>
<dbReference type="EnsemblMetazoa" id="ASIC021000-RA">
    <property type="protein sequence ID" value="ASIC021000-PA"/>
    <property type="gene ID" value="ASIC021000"/>
</dbReference>
<evidence type="ECO:0000256" key="5">
    <source>
        <dbReference type="SAM" id="MobiDB-lite"/>
    </source>
</evidence>
<dbReference type="GO" id="GO:0006364">
    <property type="term" value="P:rRNA processing"/>
    <property type="evidence" value="ECO:0007669"/>
    <property type="project" value="UniProtKB-KW"/>
</dbReference>
<reference evidence="7" key="2">
    <citation type="submission" date="2020-05" db="UniProtKB">
        <authorList>
            <consortium name="EnsemblMetazoa"/>
        </authorList>
    </citation>
    <scope>IDENTIFICATION</scope>
</reference>
<feature type="region of interest" description="Disordered" evidence="5">
    <location>
        <begin position="548"/>
        <end position="694"/>
    </location>
</feature>
<feature type="compositionally biased region" description="Basic and acidic residues" evidence="5">
    <location>
        <begin position="591"/>
        <end position="609"/>
    </location>
</feature>
<feature type="region of interest" description="Disordered" evidence="5">
    <location>
        <begin position="288"/>
        <end position="362"/>
    </location>
</feature>
<evidence type="ECO:0000313" key="6">
    <source>
        <dbReference type="EMBL" id="KFB52738.1"/>
    </source>
</evidence>
<dbReference type="EMBL" id="ATLV01026002">
    <property type="status" value="NOT_ANNOTATED_CDS"/>
    <property type="molecule type" value="Genomic_DNA"/>
</dbReference>
<name>A0A084WR94_ANOSI</name>
<feature type="compositionally biased region" description="Polar residues" evidence="5">
    <location>
        <begin position="14"/>
        <end position="27"/>
    </location>
</feature>
<dbReference type="PANTHER" id="PTHR13026">
    <property type="entry name" value="NNP-1 PROTEIN NOVEL NUCLEAR PROTEIN 1 NOP52"/>
    <property type="match status" value="1"/>
</dbReference>
<feature type="region of interest" description="Disordered" evidence="5">
    <location>
        <begin position="716"/>
        <end position="739"/>
    </location>
</feature>
<comment type="similarity">
    <text evidence="2">Belongs to the RRP1 family.</text>
</comment>
<protein>
    <recommendedName>
        <fullName evidence="9">Nucleolar protein</fullName>
    </recommendedName>
</protein>